<organism evidence="3 4">
    <name type="scientific">Phocaeicola plebeius</name>
    <dbReference type="NCBI Taxonomy" id="310297"/>
    <lineage>
        <taxon>Bacteria</taxon>
        <taxon>Pseudomonadati</taxon>
        <taxon>Bacteroidota</taxon>
        <taxon>Bacteroidia</taxon>
        <taxon>Bacteroidales</taxon>
        <taxon>Bacteroidaceae</taxon>
        <taxon>Phocaeicola</taxon>
    </lineage>
</organism>
<dbReference type="Proteomes" id="UP000260862">
    <property type="component" value="Unassembled WGS sequence"/>
</dbReference>
<accession>A0A3E4WK02</accession>
<reference evidence="4 5" key="1">
    <citation type="submission" date="2018-08" db="EMBL/GenBank/DDBJ databases">
        <title>A genome reference for cultivated species of the human gut microbiota.</title>
        <authorList>
            <person name="Zou Y."/>
            <person name="Xue W."/>
            <person name="Luo G."/>
        </authorList>
    </citation>
    <scope>NUCLEOTIDE SEQUENCE [LARGE SCALE GENOMIC DNA]</scope>
    <source>
        <strain evidence="3 4">OM08-14</strain>
        <strain evidence="2 5">TF10-3AC</strain>
    </source>
</reference>
<dbReference type="InterPro" id="IPR013785">
    <property type="entry name" value="Aldolase_TIM"/>
</dbReference>
<dbReference type="InterPro" id="IPR017853">
    <property type="entry name" value="GH"/>
</dbReference>
<sequence length="693" mass="79679">MKRKKCIVFVALFCGFLHNNVLVYASSENCYGLLKNDTLYIGNQCVERTFLWNGGNLKTLRLENKLSGWCENTYSNQPDLIITRNTDAASNGKLSTEWVKETIINPAFLKVTVSFSLGELDVQRVYRVYDNCPVIGCDTYLRGTVNSVFGEKQGNVADNKNIESTKDMKSSQVTAILDRFAFKGQHWHTKTVEFTDVTDWNNNLVWTRDFIPYRKLSYRGNILFAENGESKSGFFVLKEAPCSGVQLAYKGADFIAEFGHFMVTGIGITEKDISPEKWTRTYSCVLGVYDGTELDALKVLRKYQKNVRVLTKGRDEMVMMNTWGDRSQDTKVNEEFCLSEIEKAARLGFTHFQIDDGWQVGKSPNSALAKGSFKNIWDNPDYWKPDPKKYPHGLKPIVEKGRKFGVEICLWFNPSVQNDFAEWEKDAQAITELYRKYGIRVFKIDGVNIPTKRAEENLRCLFEKVWEDTNHAVVFNLDVTAGRRGGYHLFNEYGNIFLENRYTDWGNYYPYWTLRNLWMLSKYVPTEKLQIEFLNKWRNSDKYGDDIFAPSHYSFDYLFAISMAGQPLAWMEAANLPEEAYGLSSLVEAYKDISYDFHSGIILPVGEEPSGTSWTGFQSLKGNGEGYFLLFRENNEDNIGKIETWLKEGEHIECTLVLGDGKTQDSLVKHNGVLEIELPKKNSFVMYKYKIRK</sequence>
<proteinExistence type="predicted"/>
<evidence type="ECO:0000313" key="2">
    <source>
        <dbReference type="EMBL" id="RGK53222.1"/>
    </source>
</evidence>
<evidence type="ECO:0000256" key="1">
    <source>
        <dbReference type="SAM" id="SignalP"/>
    </source>
</evidence>
<dbReference type="AlphaFoldDB" id="A0A3E4WK02"/>
<feature type="signal peptide" evidence="1">
    <location>
        <begin position="1"/>
        <end position="25"/>
    </location>
</feature>
<feature type="chain" id="PRO_5041810626" evidence="1">
    <location>
        <begin position="26"/>
        <end position="693"/>
    </location>
</feature>
<dbReference type="SUPFAM" id="SSF51445">
    <property type="entry name" value="(Trans)glycosidases"/>
    <property type="match status" value="1"/>
</dbReference>
<dbReference type="EMBL" id="QSTF01000003">
    <property type="protein sequence ID" value="RGM42512.1"/>
    <property type="molecule type" value="Genomic_DNA"/>
</dbReference>
<dbReference type="Proteomes" id="UP000260780">
    <property type="component" value="Unassembled WGS sequence"/>
</dbReference>
<dbReference type="RefSeq" id="WP_117673612.1">
    <property type="nucleotide sequence ID" value="NZ_CABOGR010000025.1"/>
</dbReference>
<dbReference type="EMBL" id="QSQT01000025">
    <property type="protein sequence ID" value="RGK53222.1"/>
    <property type="molecule type" value="Genomic_DNA"/>
</dbReference>
<evidence type="ECO:0000313" key="4">
    <source>
        <dbReference type="Proteomes" id="UP000260780"/>
    </source>
</evidence>
<evidence type="ECO:0000313" key="5">
    <source>
        <dbReference type="Proteomes" id="UP000260862"/>
    </source>
</evidence>
<keyword evidence="1" id="KW-0732">Signal</keyword>
<gene>
    <name evidence="3" type="ORF">DXC17_01755</name>
    <name evidence="2" type="ORF">DXD04_12515</name>
</gene>
<comment type="caution">
    <text evidence="3">The sequence shown here is derived from an EMBL/GenBank/DDBJ whole genome shotgun (WGS) entry which is preliminary data.</text>
</comment>
<keyword evidence="5" id="KW-1185">Reference proteome</keyword>
<protein>
    <submittedName>
        <fullName evidence="3">Alpha-galactosidase</fullName>
    </submittedName>
</protein>
<name>A0A3E4WK02_9BACT</name>
<evidence type="ECO:0000313" key="3">
    <source>
        <dbReference type="EMBL" id="RGM42512.1"/>
    </source>
</evidence>
<dbReference type="Gene3D" id="3.20.20.70">
    <property type="entry name" value="Aldolase class I"/>
    <property type="match status" value="1"/>
</dbReference>